<dbReference type="Pfam" id="PF00034">
    <property type="entry name" value="Cytochrom_C"/>
    <property type="match status" value="1"/>
</dbReference>
<gene>
    <name evidence="9" type="ORF">SVA_3589</name>
</gene>
<evidence type="ECO:0000256" key="4">
    <source>
        <dbReference type="ARBA" id="ARBA00022982"/>
    </source>
</evidence>
<sequence>MRRLLPALVICAFAWTAPASGAGDPLAGATKSGMCAGCHGIPGYRNAYPAYRVPKLGGQHADYIVAALKAYQSQQRGHPTMQGIAASLSEQDMADLAAYYAQPAP</sequence>
<dbReference type="InterPro" id="IPR050597">
    <property type="entry name" value="Cytochrome_c_Oxidase_Subunit"/>
</dbReference>
<dbReference type="GO" id="GO:0020037">
    <property type="term" value="F:heme binding"/>
    <property type="evidence" value="ECO:0007669"/>
    <property type="project" value="InterPro"/>
</dbReference>
<name>A0A1C7AFK4_9GAMM</name>
<keyword evidence="1" id="KW-0813">Transport</keyword>
<protein>
    <submittedName>
        <fullName evidence="9">Cytochrome C</fullName>
    </submittedName>
</protein>
<dbReference type="Gene3D" id="1.10.760.10">
    <property type="entry name" value="Cytochrome c-like domain"/>
    <property type="match status" value="1"/>
</dbReference>
<evidence type="ECO:0000256" key="1">
    <source>
        <dbReference type="ARBA" id="ARBA00022448"/>
    </source>
</evidence>
<dbReference type="InterPro" id="IPR009056">
    <property type="entry name" value="Cyt_c-like_dom"/>
</dbReference>
<dbReference type="PANTHER" id="PTHR33751:SF9">
    <property type="entry name" value="CYTOCHROME C4"/>
    <property type="match status" value="1"/>
</dbReference>
<feature type="signal peptide" evidence="7">
    <location>
        <begin position="1"/>
        <end position="22"/>
    </location>
</feature>
<keyword evidence="10" id="KW-1185">Reference proteome</keyword>
<reference evidence="9 10" key="1">
    <citation type="submission" date="2015-08" db="EMBL/GenBank/DDBJ databases">
        <title>Complete genome sequence of Sulfurifustis variabilis.</title>
        <authorList>
            <person name="Miura A."/>
            <person name="Kojima H."/>
            <person name="Fukui M."/>
        </authorList>
    </citation>
    <scope>NUCLEOTIDE SEQUENCE [LARGE SCALE GENOMIC DNA]</scope>
    <source>
        <strain evidence="10">skN76</strain>
    </source>
</reference>
<organism evidence="9 10">
    <name type="scientific">Sulfurifustis variabilis</name>
    <dbReference type="NCBI Taxonomy" id="1675686"/>
    <lineage>
        <taxon>Bacteria</taxon>
        <taxon>Pseudomonadati</taxon>
        <taxon>Pseudomonadota</taxon>
        <taxon>Gammaproteobacteria</taxon>
        <taxon>Acidiferrobacterales</taxon>
        <taxon>Acidiferrobacteraceae</taxon>
        <taxon>Sulfurifustis</taxon>
    </lineage>
</organism>
<dbReference type="KEGG" id="sva:SVA_3589"/>
<keyword evidence="2 6" id="KW-0349">Heme</keyword>
<keyword evidence="4" id="KW-0249">Electron transport</keyword>
<feature type="chain" id="PRO_5008752455" evidence="7">
    <location>
        <begin position="23"/>
        <end position="105"/>
    </location>
</feature>
<dbReference type="EMBL" id="AP014936">
    <property type="protein sequence ID" value="BAU50125.1"/>
    <property type="molecule type" value="Genomic_DNA"/>
</dbReference>
<evidence type="ECO:0000259" key="8">
    <source>
        <dbReference type="PROSITE" id="PS51007"/>
    </source>
</evidence>
<evidence type="ECO:0000256" key="2">
    <source>
        <dbReference type="ARBA" id="ARBA00022617"/>
    </source>
</evidence>
<evidence type="ECO:0000256" key="5">
    <source>
        <dbReference type="ARBA" id="ARBA00023004"/>
    </source>
</evidence>
<dbReference type="PROSITE" id="PS51007">
    <property type="entry name" value="CYTC"/>
    <property type="match status" value="1"/>
</dbReference>
<evidence type="ECO:0000313" key="10">
    <source>
        <dbReference type="Proteomes" id="UP000218899"/>
    </source>
</evidence>
<dbReference type="RefSeq" id="WP_096462451.1">
    <property type="nucleotide sequence ID" value="NZ_AP014936.1"/>
</dbReference>
<dbReference type="GO" id="GO:0046872">
    <property type="term" value="F:metal ion binding"/>
    <property type="evidence" value="ECO:0007669"/>
    <property type="project" value="UniProtKB-KW"/>
</dbReference>
<keyword evidence="3 6" id="KW-0479">Metal-binding</keyword>
<dbReference type="InterPro" id="IPR036909">
    <property type="entry name" value="Cyt_c-like_dom_sf"/>
</dbReference>
<dbReference type="GO" id="GO:0009055">
    <property type="term" value="F:electron transfer activity"/>
    <property type="evidence" value="ECO:0007669"/>
    <property type="project" value="InterPro"/>
</dbReference>
<dbReference type="PANTHER" id="PTHR33751">
    <property type="entry name" value="CBB3-TYPE CYTOCHROME C OXIDASE SUBUNIT FIXP"/>
    <property type="match status" value="1"/>
</dbReference>
<feature type="domain" description="Cytochrome c" evidence="8">
    <location>
        <begin position="23"/>
        <end position="104"/>
    </location>
</feature>
<dbReference type="OrthoDB" id="9796421at2"/>
<dbReference type="AlphaFoldDB" id="A0A1C7AFK4"/>
<accession>A0A1C7AFK4</accession>
<keyword evidence="5 6" id="KW-0408">Iron</keyword>
<evidence type="ECO:0000256" key="7">
    <source>
        <dbReference type="SAM" id="SignalP"/>
    </source>
</evidence>
<evidence type="ECO:0000313" key="9">
    <source>
        <dbReference type="EMBL" id="BAU50125.1"/>
    </source>
</evidence>
<proteinExistence type="predicted"/>
<keyword evidence="7" id="KW-0732">Signal</keyword>
<dbReference type="SUPFAM" id="SSF46626">
    <property type="entry name" value="Cytochrome c"/>
    <property type="match status" value="1"/>
</dbReference>
<evidence type="ECO:0000256" key="3">
    <source>
        <dbReference type="ARBA" id="ARBA00022723"/>
    </source>
</evidence>
<evidence type="ECO:0000256" key="6">
    <source>
        <dbReference type="PROSITE-ProRule" id="PRU00433"/>
    </source>
</evidence>
<dbReference type="Proteomes" id="UP000218899">
    <property type="component" value="Chromosome"/>
</dbReference>